<dbReference type="InterPro" id="IPR001841">
    <property type="entry name" value="Znf_RING"/>
</dbReference>
<dbReference type="CDD" id="cd16750">
    <property type="entry name" value="RING-HC_SH3RF3"/>
    <property type="match status" value="1"/>
</dbReference>
<feature type="compositionally biased region" description="Low complexity" evidence="15">
    <location>
        <begin position="623"/>
        <end position="639"/>
    </location>
</feature>
<evidence type="ECO:0000256" key="3">
    <source>
        <dbReference type="ARBA" id="ARBA00008649"/>
    </source>
</evidence>
<evidence type="ECO:0000256" key="1">
    <source>
        <dbReference type="ARBA" id="ARBA00000900"/>
    </source>
</evidence>
<dbReference type="SMART" id="SM00326">
    <property type="entry name" value="SH3"/>
    <property type="match status" value="4"/>
</dbReference>
<dbReference type="SMART" id="SM00184">
    <property type="entry name" value="RING"/>
    <property type="match status" value="1"/>
</dbReference>
<comment type="similarity">
    <text evidence="3">Belongs to the SH3RF family.</text>
</comment>
<name>A0AAE1PP45_9EUCA</name>
<dbReference type="Pfam" id="PF00018">
    <property type="entry name" value="SH3_1"/>
    <property type="match status" value="3"/>
</dbReference>
<evidence type="ECO:0000313" key="19">
    <source>
        <dbReference type="Proteomes" id="UP001292094"/>
    </source>
</evidence>
<keyword evidence="6" id="KW-0808">Transferase</keyword>
<keyword evidence="5 14" id="KW-0728">SH3 domain</keyword>
<feature type="domain" description="SH3" evidence="16">
    <location>
        <begin position="544"/>
        <end position="605"/>
    </location>
</feature>
<feature type="compositionally biased region" description="Polar residues" evidence="15">
    <location>
        <begin position="736"/>
        <end position="748"/>
    </location>
</feature>
<feature type="region of interest" description="Disordered" evidence="15">
    <location>
        <begin position="622"/>
        <end position="802"/>
    </location>
</feature>
<evidence type="ECO:0000259" key="17">
    <source>
        <dbReference type="PROSITE" id="PS50089"/>
    </source>
</evidence>
<dbReference type="CDD" id="cd11785">
    <property type="entry name" value="SH3_SH3RF_C"/>
    <property type="match status" value="1"/>
</dbReference>
<dbReference type="InterPro" id="IPR050384">
    <property type="entry name" value="Endophilin_SH3RF"/>
</dbReference>
<dbReference type="GO" id="GO:0008270">
    <property type="term" value="F:zinc ion binding"/>
    <property type="evidence" value="ECO:0007669"/>
    <property type="project" value="UniProtKB-KW"/>
</dbReference>
<evidence type="ECO:0000313" key="18">
    <source>
        <dbReference type="EMBL" id="KAK4312210.1"/>
    </source>
</evidence>
<feature type="compositionally biased region" description="Pro residues" evidence="15">
    <location>
        <begin position="440"/>
        <end position="454"/>
    </location>
</feature>
<feature type="region of interest" description="Disordered" evidence="15">
    <location>
        <begin position="103"/>
        <end position="156"/>
    </location>
</feature>
<dbReference type="EMBL" id="JAWZYT010001434">
    <property type="protein sequence ID" value="KAK4312210.1"/>
    <property type="molecule type" value="Genomic_DNA"/>
</dbReference>
<dbReference type="PRINTS" id="PR00452">
    <property type="entry name" value="SH3DOMAIN"/>
</dbReference>
<dbReference type="CDD" id="cd11786">
    <property type="entry name" value="SH3_SH3RF_1"/>
    <property type="match status" value="1"/>
</dbReference>
<evidence type="ECO:0000259" key="16">
    <source>
        <dbReference type="PROSITE" id="PS50002"/>
    </source>
</evidence>
<evidence type="ECO:0000256" key="14">
    <source>
        <dbReference type="PROSITE-ProRule" id="PRU00192"/>
    </source>
</evidence>
<dbReference type="Proteomes" id="UP001292094">
    <property type="component" value="Unassembled WGS sequence"/>
</dbReference>
<dbReference type="AlphaFoldDB" id="A0AAE1PP45"/>
<keyword evidence="11" id="KW-0862">Zinc</keyword>
<dbReference type="PROSITE" id="PS00518">
    <property type="entry name" value="ZF_RING_1"/>
    <property type="match status" value="1"/>
</dbReference>
<accession>A0AAE1PP45</accession>
<dbReference type="GO" id="GO:0061630">
    <property type="term" value="F:ubiquitin protein ligase activity"/>
    <property type="evidence" value="ECO:0007669"/>
    <property type="project" value="UniProtKB-EC"/>
</dbReference>
<feature type="domain" description="RING-type" evidence="17">
    <location>
        <begin position="12"/>
        <end position="53"/>
    </location>
</feature>
<feature type="region of interest" description="Disordered" evidence="15">
    <location>
        <begin position="79"/>
        <end position="98"/>
    </location>
</feature>
<feature type="region of interest" description="Disordered" evidence="15">
    <location>
        <begin position="811"/>
        <end position="830"/>
    </location>
</feature>
<dbReference type="SUPFAM" id="SSF57850">
    <property type="entry name" value="RING/U-box"/>
    <property type="match status" value="1"/>
</dbReference>
<dbReference type="InterPro" id="IPR013083">
    <property type="entry name" value="Znf_RING/FYVE/PHD"/>
</dbReference>
<feature type="domain" description="SH3" evidence="16">
    <location>
        <begin position="907"/>
        <end position="966"/>
    </location>
</feature>
<feature type="compositionally biased region" description="Low complexity" evidence="15">
    <location>
        <begin position="127"/>
        <end position="144"/>
    </location>
</feature>
<keyword evidence="7" id="KW-0479">Metal-binding</keyword>
<feature type="compositionally biased region" description="Basic and acidic residues" evidence="15">
    <location>
        <begin position="749"/>
        <end position="759"/>
    </location>
</feature>
<dbReference type="PROSITE" id="PS50089">
    <property type="entry name" value="ZF_RING_2"/>
    <property type="match status" value="1"/>
</dbReference>
<evidence type="ECO:0000256" key="10">
    <source>
        <dbReference type="ARBA" id="ARBA00022786"/>
    </source>
</evidence>
<feature type="region of interest" description="Disordered" evidence="15">
    <location>
        <begin position="860"/>
        <end position="906"/>
    </location>
</feature>
<sequence>MDQLLPSDALECSVCLEQFDATARALPCQHTFCRRCLDDIVQTHKELRCPECRVLVQVPLSELPPNILLMRILESMKTAPPRTNTTTTTTTIHNQLPWPPSLQPLGRLNPHVMDGPPLTQAPPPPLLSSSSSSYPRPYTYFTTSDRGGGVGVGRGVPYGSDSLGSSYGGGGGGGSLGRGGGGQDVSVSGGVSISSSSVSGSGSGSSGFSMTSSPSSQSQQQQQHITPTPTISHHRQTSLQPCAKALYNYERKETGDLSFKKGDVILLRKKIDSNWYQGELNNQTGFFPASYVQVITPLPSHIPQCKALYDFKMTNDEERDCLTFNKGEIITVLRRVDENWAEGKLGARIGIFPLSFVDLNAAAKTLMKFSLNAQQGPSRLAPPTPTSMEGETPTPLILGEVGGGGANPPPSSCTSLLDSSSSSSSVVTSPDPSLTSPTSTSPPGPAPPTPPMAAPPLLRGANNTRHQREKRHSFTAPPRTLNPSPPHSPASPHRHSIEIISPSEDNSSGPTAPSGPVVDVRLSAFLSPTLLSLTTAINQVIESRASTFYVALYSYRGRKGDELELRKGYIYTVSEKCQDGWFKGRCLTTERTGVFPGNYVQLAKPQMLEAYLAKRGVRLCGQSRSNSDNSSSTSPGVVSYTRPRPGQSGDGSRGPVSGGGSSNSTSAASLPPELPPRSVSSSVEGPPSLRPSAAHTTSLSWHATSPTPHSYSSTQRSVSGVSNAVSPPPNVALGEPNSTVTGASTPTKATDRKNSKDRGSSSGGSSGGGGMSLMRKFTGSSSKKKSKSPPPSYSMDNPVFEDPTIITTTSTTTATTHHAHTRSGSCPGTLVGGVGAGGSCRLRARERPGVVLASLVMRARSGSNPDTGGHPPSSSSSSSPSSTLTPTPSTTDSNTDTPRRKKTPAPLVKERFRCIVPYPPNSEYELELQLGDIIYVHKKREDGWYKGTLQRTGKTGLFPASFVDSC</sequence>
<comment type="catalytic activity">
    <reaction evidence="1">
        <text>S-ubiquitinyl-[E2 ubiquitin-conjugating enzyme]-L-cysteine + [acceptor protein]-L-lysine = [E2 ubiquitin-conjugating enzyme]-L-cysteine + N(6)-ubiquitinyl-[acceptor protein]-L-lysine.</text>
        <dbReference type="EC" id="2.3.2.27"/>
    </reaction>
</comment>
<feature type="compositionally biased region" description="Low complexity" evidence="15">
    <location>
        <begin position="412"/>
        <end position="439"/>
    </location>
</feature>
<dbReference type="PRINTS" id="PR00499">
    <property type="entry name" value="P67PHOX"/>
</dbReference>
<dbReference type="Gene3D" id="3.30.40.10">
    <property type="entry name" value="Zinc/RING finger domain, C3HC4 (zinc finger)"/>
    <property type="match status" value="1"/>
</dbReference>
<dbReference type="FunFam" id="2.30.30.40:FF:000091">
    <property type="entry name" value="Putative E3 ubiquitin-protein ligase SH3RF1"/>
    <property type="match status" value="1"/>
</dbReference>
<dbReference type="Gene3D" id="2.30.30.40">
    <property type="entry name" value="SH3 Domains"/>
    <property type="match status" value="4"/>
</dbReference>
<dbReference type="Pfam" id="PF14604">
    <property type="entry name" value="SH3_9"/>
    <property type="match status" value="1"/>
</dbReference>
<evidence type="ECO:0000256" key="8">
    <source>
        <dbReference type="ARBA" id="ARBA00022737"/>
    </source>
</evidence>
<feature type="region of interest" description="Disordered" evidence="15">
    <location>
        <begin position="375"/>
        <end position="495"/>
    </location>
</feature>
<dbReference type="PROSITE" id="PS50002">
    <property type="entry name" value="SH3"/>
    <property type="match status" value="4"/>
</dbReference>
<feature type="compositionally biased region" description="Low complexity" evidence="15">
    <location>
        <begin position="871"/>
        <end position="896"/>
    </location>
</feature>
<keyword evidence="12" id="KW-0832">Ubl conjugation</keyword>
<keyword evidence="10" id="KW-0833">Ubl conjugation pathway</keyword>
<feature type="compositionally biased region" description="Low complexity" evidence="15">
    <location>
        <begin position="184"/>
        <end position="223"/>
    </location>
</feature>
<dbReference type="CDD" id="cd11787">
    <property type="entry name" value="SH3_SH3RF_2"/>
    <property type="match status" value="1"/>
</dbReference>
<feature type="compositionally biased region" description="Gly residues" evidence="15">
    <location>
        <begin position="146"/>
        <end position="156"/>
    </location>
</feature>
<dbReference type="InterPro" id="IPR036028">
    <property type="entry name" value="SH3-like_dom_sf"/>
</dbReference>
<keyword evidence="8" id="KW-0677">Repeat</keyword>
<feature type="domain" description="SH3" evidence="16">
    <location>
        <begin position="300"/>
        <end position="362"/>
    </location>
</feature>
<comment type="pathway">
    <text evidence="2">Protein modification; protein ubiquitination.</text>
</comment>
<evidence type="ECO:0000256" key="2">
    <source>
        <dbReference type="ARBA" id="ARBA00004906"/>
    </source>
</evidence>
<evidence type="ECO:0000256" key="4">
    <source>
        <dbReference type="ARBA" id="ARBA00012483"/>
    </source>
</evidence>
<keyword evidence="9 13" id="KW-0863">Zinc-finger</keyword>
<feature type="domain" description="SH3" evidence="16">
    <location>
        <begin position="238"/>
        <end position="297"/>
    </location>
</feature>
<comment type="caution">
    <text evidence="18">The sequence shown here is derived from an EMBL/GenBank/DDBJ whole genome shotgun (WGS) entry which is preliminary data.</text>
</comment>
<dbReference type="SUPFAM" id="SSF50044">
    <property type="entry name" value="SH3-domain"/>
    <property type="match status" value="4"/>
</dbReference>
<dbReference type="PANTHER" id="PTHR14167:SF51">
    <property type="entry name" value="RING-TYPE E3 UBIQUITIN TRANSFERASE"/>
    <property type="match status" value="1"/>
</dbReference>
<reference evidence="18" key="1">
    <citation type="submission" date="2023-11" db="EMBL/GenBank/DDBJ databases">
        <title>Genome assemblies of two species of porcelain crab, Petrolisthes cinctipes and Petrolisthes manimaculis (Anomura: Porcellanidae).</title>
        <authorList>
            <person name="Angst P."/>
        </authorList>
    </citation>
    <scope>NUCLEOTIDE SEQUENCE</scope>
    <source>
        <strain evidence="18">PB745_02</strain>
        <tissue evidence="18">Gill</tissue>
    </source>
</reference>
<feature type="compositionally biased region" description="Gly residues" evidence="15">
    <location>
        <begin position="761"/>
        <end position="771"/>
    </location>
</feature>
<keyword evidence="19" id="KW-1185">Reference proteome</keyword>
<evidence type="ECO:0000256" key="15">
    <source>
        <dbReference type="SAM" id="MobiDB-lite"/>
    </source>
</evidence>
<gene>
    <name evidence="18" type="ORF">Pmani_016334</name>
</gene>
<evidence type="ECO:0000256" key="9">
    <source>
        <dbReference type="ARBA" id="ARBA00022771"/>
    </source>
</evidence>
<evidence type="ECO:0000256" key="7">
    <source>
        <dbReference type="ARBA" id="ARBA00022723"/>
    </source>
</evidence>
<dbReference type="Pfam" id="PF13639">
    <property type="entry name" value="zf-RING_2"/>
    <property type="match status" value="1"/>
</dbReference>
<dbReference type="InterPro" id="IPR017907">
    <property type="entry name" value="Znf_RING_CS"/>
</dbReference>
<evidence type="ECO:0000256" key="6">
    <source>
        <dbReference type="ARBA" id="ARBA00022679"/>
    </source>
</evidence>
<protein>
    <recommendedName>
        <fullName evidence="4">RING-type E3 ubiquitin transferase</fullName>
        <ecNumber evidence="4">2.3.2.27</ecNumber>
    </recommendedName>
</protein>
<dbReference type="InterPro" id="IPR028502">
    <property type="entry name" value="SH3RF3_RING-HC_Zfn"/>
</dbReference>
<evidence type="ECO:0000256" key="11">
    <source>
        <dbReference type="ARBA" id="ARBA00022833"/>
    </source>
</evidence>
<feature type="compositionally biased region" description="Gly residues" evidence="15">
    <location>
        <begin position="648"/>
        <end position="661"/>
    </location>
</feature>
<dbReference type="FunFam" id="3.30.40.10:FF:000077">
    <property type="entry name" value="E3 ubiquitin-protein ligase SH3RF1 isoform X1"/>
    <property type="match status" value="1"/>
</dbReference>
<dbReference type="InterPro" id="IPR035816">
    <property type="entry name" value="SH3RF1/SH3RF3_SH3_4"/>
</dbReference>
<organism evidence="18 19">
    <name type="scientific">Petrolisthes manimaculis</name>
    <dbReference type="NCBI Taxonomy" id="1843537"/>
    <lineage>
        <taxon>Eukaryota</taxon>
        <taxon>Metazoa</taxon>
        <taxon>Ecdysozoa</taxon>
        <taxon>Arthropoda</taxon>
        <taxon>Crustacea</taxon>
        <taxon>Multicrustacea</taxon>
        <taxon>Malacostraca</taxon>
        <taxon>Eumalacostraca</taxon>
        <taxon>Eucarida</taxon>
        <taxon>Decapoda</taxon>
        <taxon>Pleocyemata</taxon>
        <taxon>Anomura</taxon>
        <taxon>Galatheoidea</taxon>
        <taxon>Porcellanidae</taxon>
        <taxon>Petrolisthes</taxon>
    </lineage>
</organism>
<evidence type="ECO:0000256" key="12">
    <source>
        <dbReference type="ARBA" id="ARBA00022843"/>
    </source>
</evidence>
<feature type="compositionally biased region" description="Gly residues" evidence="15">
    <location>
        <begin position="169"/>
        <end position="183"/>
    </location>
</feature>
<evidence type="ECO:0000256" key="13">
    <source>
        <dbReference type="PROSITE-ProRule" id="PRU00175"/>
    </source>
</evidence>
<feature type="region of interest" description="Disordered" evidence="15">
    <location>
        <begin position="169"/>
        <end position="237"/>
    </location>
</feature>
<dbReference type="EC" id="2.3.2.27" evidence="4"/>
<proteinExistence type="inferred from homology"/>
<dbReference type="PANTHER" id="PTHR14167">
    <property type="entry name" value="SH3 DOMAIN-CONTAINING"/>
    <property type="match status" value="1"/>
</dbReference>
<evidence type="ECO:0000256" key="5">
    <source>
        <dbReference type="ARBA" id="ARBA00022443"/>
    </source>
</evidence>
<feature type="compositionally biased region" description="Polar residues" evidence="15">
    <location>
        <begin position="694"/>
        <end position="725"/>
    </location>
</feature>
<dbReference type="InterPro" id="IPR001452">
    <property type="entry name" value="SH3_domain"/>
</dbReference>